<evidence type="ECO:0008006" key="4">
    <source>
        <dbReference type="Google" id="ProtNLM"/>
    </source>
</evidence>
<feature type="transmembrane region" description="Helical" evidence="1">
    <location>
        <begin position="35"/>
        <end position="64"/>
    </location>
</feature>
<name>A0A1N6ESH2_9RHOB</name>
<keyword evidence="1" id="KW-1133">Transmembrane helix</keyword>
<keyword evidence="1" id="KW-0812">Transmembrane</keyword>
<dbReference type="AlphaFoldDB" id="A0A1N6ESH2"/>
<dbReference type="EMBL" id="FSRL01000001">
    <property type="protein sequence ID" value="SIN85947.1"/>
    <property type="molecule type" value="Genomic_DNA"/>
</dbReference>
<protein>
    <recommendedName>
        <fullName evidence="4">UDP-N-acetylmuramate--alanine ligase</fullName>
    </recommendedName>
</protein>
<dbReference type="Pfam" id="PF10658">
    <property type="entry name" value="DUF2484"/>
    <property type="match status" value="1"/>
</dbReference>
<evidence type="ECO:0000256" key="1">
    <source>
        <dbReference type="SAM" id="Phobius"/>
    </source>
</evidence>
<keyword evidence="1" id="KW-0472">Membrane</keyword>
<evidence type="ECO:0000313" key="2">
    <source>
        <dbReference type="EMBL" id="SIN85947.1"/>
    </source>
</evidence>
<evidence type="ECO:0000313" key="3">
    <source>
        <dbReference type="Proteomes" id="UP000184932"/>
    </source>
</evidence>
<accession>A0A1N6ESH2</accession>
<dbReference type="OrthoDB" id="7869914at2"/>
<dbReference type="STRING" id="1217970.SAMN05444002_1058"/>
<sequence>MSPLLIAALLWVFAATATAFLPMRWQIVPGLALIAGAVVLIGLILADYGPVPGVLALAVFVSFFRRPLGHLLRKLTGRAGA</sequence>
<proteinExistence type="predicted"/>
<organism evidence="2 3">
    <name type="scientific">Vannielia litorea</name>
    <dbReference type="NCBI Taxonomy" id="1217970"/>
    <lineage>
        <taxon>Bacteria</taxon>
        <taxon>Pseudomonadati</taxon>
        <taxon>Pseudomonadota</taxon>
        <taxon>Alphaproteobacteria</taxon>
        <taxon>Rhodobacterales</taxon>
        <taxon>Paracoccaceae</taxon>
        <taxon>Vannielia</taxon>
    </lineage>
</organism>
<dbReference type="RefSeq" id="WP_074255168.1">
    <property type="nucleotide sequence ID" value="NZ_FSRL01000001.1"/>
</dbReference>
<dbReference type="Proteomes" id="UP000184932">
    <property type="component" value="Unassembled WGS sequence"/>
</dbReference>
<gene>
    <name evidence="2" type="ORF">SAMN05444002_1058</name>
</gene>
<dbReference type="InterPro" id="IPR018919">
    <property type="entry name" value="DUF2484"/>
</dbReference>
<keyword evidence="3" id="KW-1185">Reference proteome</keyword>
<reference evidence="3" key="1">
    <citation type="submission" date="2016-11" db="EMBL/GenBank/DDBJ databases">
        <authorList>
            <person name="Varghese N."/>
            <person name="Submissions S."/>
        </authorList>
    </citation>
    <scope>NUCLEOTIDE SEQUENCE [LARGE SCALE GENOMIC DNA]</scope>
    <source>
        <strain evidence="3">DSM 29440</strain>
    </source>
</reference>